<feature type="compositionally biased region" description="Basic residues" evidence="1">
    <location>
        <begin position="59"/>
        <end position="72"/>
    </location>
</feature>
<feature type="region of interest" description="Disordered" evidence="1">
    <location>
        <begin position="1"/>
        <end position="134"/>
    </location>
</feature>
<reference evidence="3" key="1">
    <citation type="submission" date="2025-08" db="UniProtKB">
        <authorList>
            <consortium name="RefSeq"/>
        </authorList>
    </citation>
    <scope>IDENTIFICATION</scope>
</reference>
<feature type="region of interest" description="Disordered" evidence="1">
    <location>
        <begin position="478"/>
        <end position="513"/>
    </location>
</feature>
<feature type="compositionally biased region" description="Polar residues" evidence="1">
    <location>
        <begin position="390"/>
        <end position="403"/>
    </location>
</feature>
<feature type="compositionally biased region" description="Basic and acidic residues" evidence="1">
    <location>
        <begin position="351"/>
        <end position="383"/>
    </location>
</feature>
<feature type="compositionally biased region" description="Polar residues" evidence="1">
    <location>
        <begin position="482"/>
        <end position="497"/>
    </location>
</feature>
<dbReference type="RefSeq" id="XP_060045813.1">
    <property type="nucleotide sequence ID" value="XM_060189830.1"/>
</dbReference>
<evidence type="ECO:0000256" key="1">
    <source>
        <dbReference type="SAM" id="MobiDB-lite"/>
    </source>
</evidence>
<evidence type="ECO:0000313" key="3">
    <source>
        <dbReference type="RefSeq" id="XP_060045813.1"/>
    </source>
</evidence>
<dbReference type="Proteomes" id="UP001652624">
    <property type="component" value="Chromosome 4"/>
</dbReference>
<dbReference type="GeneID" id="132538094"/>
<dbReference type="PANTHER" id="PTHR15577:SF2">
    <property type="entry name" value="ZINC FINGER PROTEIN 318"/>
    <property type="match status" value="1"/>
</dbReference>
<feature type="region of interest" description="Disordered" evidence="1">
    <location>
        <begin position="171"/>
        <end position="201"/>
    </location>
</feature>
<protein>
    <submittedName>
        <fullName evidence="3">Zinc finger protein 318-like isoform X1</fullName>
    </submittedName>
</protein>
<evidence type="ECO:0000313" key="2">
    <source>
        <dbReference type="Proteomes" id="UP001652624"/>
    </source>
</evidence>
<feature type="compositionally biased region" description="Polar residues" evidence="1">
    <location>
        <begin position="1"/>
        <end position="12"/>
    </location>
</feature>
<feature type="compositionally biased region" description="Polar residues" evidence="1">
    <location>
        <begin position="432"/>
        <end position="447"/>
    </location>
</feature>
<accession>A0ABM3XAG1</accession>
<feature type="compositionally biased region" description="Basic and acidic residues" evidence="1">
    <location>
        <begin position="171"/>
        <end position="197"/>
    </location>
</feature>
<gene>
    <name evidence="3" type="primary">LOC132538094</name>
</gene>
<name>A0ABM3XAG1_ERIEU</name>
<feature type="region of interest" description="Disordered" evidence="1">
    <location>
        <begin position="420"/>
        <end position="457"/>
    </location>
</feature>
<organism evidence="2 3">
    <name type="scientific">Erinaceus europaeus</name>
    <name type="common">Western European hedgehog</name>
    <dbReference type="NCBI Taxonomy" id="9365"/>
    <lineage>
        <taxon>Eukaryota</taxon>
        <taxon>Metazoa</taxon>
        <taxon>Chordata</taxon>
        <taxon>Craniata</taxon>
        <taxon>Vertebrata</taxon>
        <taxon>Euteleostomi</taxon>
        <taxon>Mammalia</taxon>
        <taxon>Eutheria</taxon>
        <taxon>Laurasiatheria</taxon>
        <taxon>Eulipotyphla</taxon>
        <taxon>Erinaceidae</taxon>
        <taxon>Erinaceinae</taxon>
        <taxon>Erinaceus</taxon>
    </lineage>
</organism>
<dbReference type="InterPro" id="IPR055309">
    <property type="entry name" value="Znf318-like"/>
</dbReference>
<keyword evidence="2" id="KW-1185">Reference proteome</keyword>
<feature type="region of interest" description="Disordered" evidence="1">
    <location>
        <begin position="351"/>
        <end position="403"/>
    </location>
</feature>
<proteinExistence type="predicted"/>
<dbReference type="PANTHER" id="PTHR15577">
    <property type="entry name" value="ZINC FINGER CONTAINING PROTEIN"/>
    <property type="match status" value="1"/>
</dbReference>
<sequence>MAESKAATSEQGSHFAVRGSGGRRQFVGGRGRRGSNQRGSFPVRGAHDGNGPWQQWPRQQRRPSSRGPRRPRAGTAGGALHRPEDGSEGESHPECSSGAPSPSRGRGRRPRRPRADMGHRGRRSPPAPPRGCIFYRFPPPLARLLPRPSRAGFRARRRGVSRADFARYVREDPFEDSGHETEGELQRERQREKEKQHSTASPLMKFPLPVVLPCGGQGLEPRSSQMTQSPGLRYDSLDHTLRITVGNNYFRYVGIPAQQHLSDDGLVSPVNNLEVLDRGNRTDDSAFNQSSKCTQHLERLIFKEGPLNSFLSQHDKGCQTREISLHSSNSSPHMNCHDELLRRTEQNRDKLEGSYHTQPEERSPEAKRPRYGYDDTEKMHSMGEGHPGFTSRTGNNQQFRQSSDPKILDPQFQELNLAQQNQEEGERKVDVSDTSCFKSELSDTQPRSAPVHSLHRPEEVSVIPKKLTLKKEVEVDMEPSVQLDSSSSNTNCSQHNPIPSGHPSLPLSGATANSPFREKFGSSLCHADKLEMASEEPMQSTDDLLPHEIAIQDGSGFSRILSMFSDSTSTRERGRLSFSDIEDEEKFLYGEEEKAIKVESSPRPLADSSLPAIKLEPTERSNPESAKIHELVKSMGLGNLVAELSKMAECTHQQQLPKCKDEPHDMKSTGNLNHQHCEMKAPPLNQKPKWCFFCKKPEH</sequence>
<feature type="compositionally biased region" description="Basic and acidic residues" evidence="1">
    <location>
        <begin position="81"/>
        <end position="93"/>
    </location>
</feature>